<evidence type="ECO:0000313" key="2">
    <source>
        <dbReference type="Proteomes" id="UP001163823"/>
    </source>
</evidence>
<dbReference type="Proteomes" id="UP001163823">
    <property type="component" value="Chromosome 9"/>
</dbReference>
<dbReference type="AlphaFoldDB" id="A0AAD7LHY7"/>
<protein>
    <submittedName>
        <fullName evidence="1">Uncharacterized protein</fullName>
    </submittedName>
</protein>
<organism evidence="1 2">
    <name type="scientific">Quillaja saponaria</name>
    <name type="common">Soap bark tree</name>
    <dbReference type="NCBI Taxonomy" id="32244"/>
    <lineage>
        <taxon>Eukaryota</taxon>
        <taxon>Viridiplantae</taxon>
        <taxon>Streptophyta</taxon>
        <taxon>Embryophyta</taxon>
        <taxon>Tracheophyta</taxon>
        <taxon>Spermatophyta</taxon>
        <taxon>Magnoliopsida</taxon>
        <taxon>eudicotyledons</taxon>
        <taxon>Gunneridae</taxon>
        <taxon>Pentapetalae</taxon>
        <taxon>rosids</taxon>
        <taxon>fabids</taxon>
        <taxon>Fabales</taxon>
        <taxon>Quillajaceae</taxon>
        <taxon>Quillaja</taxon>
    </lineage>
</organism>
<keyword evidence="2" id="KW-1185">Reference proteome</keyword>
<proteinExistence type="predicted"/>
<evidence type="ECO:0000313" key="1">
    <source>
        <dbReference type="EMBL" id="KAJ7957430.1"/>
    </source>
</evidence>
<dbReference type="KEGG" id="qsa:O6P43_023738"/>
<dbReference type="EMBL" id="JARAOO010000009">
    <property type="protein sequence ID" value="KAJ7957430.1"/>
    <property type="molecule type" value="Genomic_DNA"/>
</dbReference>
<name>A0AAD7LHY7_QUISA</name>
<accession>A0AAD7LHY7</accession>
<comment type="caution">
    <text evidence="1">The sequence shown here is derived from an EMBL/GenBank/DDBJ whole genome shotgun (WGS) entry which is preliminary data.</text>
</comment>
<reference evidence="1" key="1">
    <citation type="journal article" date="2023" name="Science">
        <title>Elucidation of the pathway for biosynthesis of saponin adjuvants from the soapbark tree.</title>
        <authorList>
            <person name="Reed J."/>
            <person name="Orme A."/>
            <person name="El-Demerdash A."/>
            <person name="Owen C."/>
            <person name="Martin L.B.B."/>
            <person name="Misra R.C."/>
            <person name="Kikuchi S."/>
            <person name="Rejzek M."/>
            <person name="Martin A.C."/>
            <person name="Harkess A."/>
            <person name="Leebens-Mack J."/>
            <person name="Louveau T."/>
            <person name="Stephenson M.J."/>
            <person name="Osbourn A."/>
        </authorList>
    </citation>
    <scope>NUCLEOTIDE SEQUENCE</scope>
    <source>
        <strain evidence="1">S10</strain>
    </source>
</reference>
<sequence>MPESSYALLRNQAVGLKFQVPTAPALSCFHGGLNGSMLISTIVVLFVGIPLGDCQTDLPLLVMALAMQISEDASAKRSLGYVGGYNVNKR</sequence>
<gene>
    <name evidence="1" type="ORF">O6P43_023738</name>
</gene>